<keyword evidence="6 7" id="KW-0472">Membrane</keyword>
<dbReference type="Pfam" id="PF00528">
    <property type="entry name" value="BPD_transp_1"/>
    <property type="match status" value="1"/>
</dbReference>
<keyword evidence="3" id="KW-1003">Cell membrane</keyword>
<gene>
    <name evidence="9" type="ORF">HNP84_001446</name>
</gene>
<feature type="transmembrane region" description="Helical" evidence="7">
    <location>
        <begin position="285"/>
        <end position="310"/>
    </location>
</feature>
<evidence type="ECO:0000313" key="9">
    <source>
        <dbReference type="EMBL" id="MBB5131733.1"/>
    </source>
</evidence>
<dbReference type="Proteomes" id="UP000578449">
    <property type="component" value="Unassembled WGS sequence"/>
</dbReference>
<dbReference type="EMBL" id="JACHGN010000003">
    <property type="protein sequence ID" value="MBB5131733.1"/>
    <property type="molecule type" value="Genomic_DNA"/>
</dbReference>
<sequence>MPNQEKAVTLLLGKRRAVVAGVSPRPRRRVPLSAYLFVLPAVLFVAATVLYPLAYNIDLSFRDVGLREIVAGGGDFVGLRNYAAELGRPEFRHALAVSLIYTVLSVGLAFGCGLAMAVFLNRRFPGRNLMRSALLVAWVLPTVVSANIWRWMLDGTYGLVNTALGGLGLIDRGVFWLVEPVTALAAVILATVWTMAPFAMILLLAGLQNIPATLYEAARIDGAGALRRFTSITMPMLRPVNMTVLLLLFVTTFKTFDTIYLMTRGGPGDATTILPIHAYLEAFQFFRFGTGAAATTVMLLIPLLLSVFYFRALRKEDLA</sequence>
<evidence type="ECO:0000256" key="6">
    <source>
        <dbReference type="ARBA" id="ARBA00023136"/>
    </source>
</evidence>
<comment type="similarity">
    <text evidence="7">Belongs to the binding-protein-dependent transport system permease family.</text>
</comment>
<evidence type="ECO:0000256" key="4">
    <source>
        <dbReference type="ARBA" id="ARBA00022692"/>
    </source>
</evidence>
<comment type="subcellular location">
    <subcellularLocation>
        <location evidence="1 7">Cell membrane</location>
        <topology evidence="1 7">Multi-pass membrane protein</topology>
    </subcellularLocation>
</comment>
<comment type="caution">
    <text evidence="9">The sequence shown here is derived from an EMBL/GenBank/DDBJ whole genome shotgun (WGS) entry which is preliminary data.</text>
</comment>
<organism evidence="9 10">
    <name type="scientific">Thermocatellispora tengchongensis</name>
    <dbReference type="NCBI Taxonomy" id="1073253"/>
    <lineage>
        <taxon>Bacteria</taxon>
        <taxon>Bacillati</taxon>
        <taxon>Actinomycetota</taxon>
        <taxon>Actinomycetes</taxon>
        <taxon>Streptosporangiales</taxon>
        <taxon>Streptosporangiaceae</taxon>
        <taxon>Thermocatellispora</taxon>
    </lineage>
</organism>
<feature type="transmembrane region" description="Helical" evidence="7">
    <location>
        <begin position="99"/>
        <end position="120"/>
    </location>
</feature>
<feature type="domain" description="ABC transmembrane type-1" evidence="8">
    <location>
        <begin position="95"/>
        <end position="309"/>
    </location>
</feature>
<dbReference type="CDD" id="cd06261">
    <property type="entry name" value="TM_PBP2"/>
    <property type="match status" value="1"/>
</dbReference>
<dbReference type="InterPro" id="IPR000515">
    <property type="entry name" value="MetI-like"/>
</dbReference>
<feature type="transmembrane region" description="Helical" evidence="7">
    <location>
        <begin position="132"/>
        <end position="152"/>
    </location>
</feature>
<dbReference type="GO" id="GO:0055085">
    <property type="term" value="P:transmembrane transport"/>
    <property type="evidence" value="ECO:0007669"/>
    <property type="project" value="InterPro"/>
</dbReference>
<keyword evidence="5 7" id="KW-1133">Transmembrane helix</keyword>
<dbReference type="PANTHER" id="PTHR43005">
    <property type="entry name" value="BLR7065 PROTEIN"/>
    <property type="match status" value="1"/>
</dbReference>
<evidence type="ECO:0000256" key="5">
    <source>
        <dbReference type="ARBA" id="ARBA00022989"/>
    </source>
</evidence>
<keyword evidence="2 7" id="KW-0813">Transport</keyword>
<reference evidence="9 10" key="1">
    <citation type="submission" date="2020-08" db="EMBL/GenBank/DDBJ databases">
        <title>Genomic Encyclopedia of Type Strains, Phase IV (KMG-IV): sequencing the most valuable type-strain genomes for metagenomic binning, comparative biology and taxonomic classification.</title>
        <authorList>
            <person name="Goeker M."/>
        </authorList>
    </citation>
    <scope>NUCLEOTIDE SEQUENCE [LARGE SCALE GENOMIC DNA]</scope>
    <source>
        <strain evidence="9 10">DSM 45615</strain>
    </source>
</reference>
<dbReference type="Gene3D" id="1.10.3720.10">
    <property type="entry name" value="MetI-like"/>
    <property type="match status" value="1"/>
</dbReference>
<feature type="transmembrane region" description="Helical" evidence="7">
    <location>
        <begin position="34"/>
        <end position="54"/>
    </location>
</feature>
<keyword evidence="4 7" id="KW-0812">Transmembrane</keyword>
<accession>A0A840P1C5</accession>
<dbReference type="RefSeq" id="WP_185048581.1">
    <property type="nucleotide sequence ID" value="NZ_BAABIX010000009.1"/>
</dbReference>
<proteinExistence type="inferred from homology"/>
<evidence type="ECO:0000256" key="7">
    <source>
        <dbReference type="RuleBase" id="RU363032"/>
    </source>
</evidence>
<evidence type="ECO:0000256" key="2">
    <source>
        <dbReference type="ARBA" id="ARBA00022448"/>
    </source>
</evidence>
<keyword evidence="9" id="KW-0762">Sugar transport</keyword>
<dbReference type="PROSITE" id="PS50928">
    <property type="entry name" value="ABC_TM1"/>
    <property type="match status" value="1"/>
</dbReference>
<dbReference type="GO" id="GO:0005886">
    <property type="term" value="C:plasma membrane"/>
    <property type="evidence" value="ECO:0007669"/>
    <property type="project" value="UniProtKB-SubCell"/>
</dbReference>
<dbReference type="PANTHER" id="PTHR43005:SF1">
    <property type="entry name" value="SPERMIDINE_PUTRESCINE TRANSPORT SYSTEM PERMEASE PROTEIN"/>
    <property type="match status" value="1"/>
</dbReference>
<protein>
    <submittedName>
        <fullName evidence="9">Multiple sugar transport system permease protein</fullName>
    </submittedName>
</protein>
<dbReference type="AlphaFoldDB" id="A0A840P1C5"/>
<evidence type="ECO:0000313" key="10">
    <source>
        <dbReference type="Proteomes" id="UP000578449"/>
    </source>
</evidence>
<dbReference type="InterPro" id="IPR035906">
    <property type="entry name" value="MetI-like_sf"/>
</dbReference>
<keyword evidence="10" id="KW-1185">Reference proteome</keyword>
<dbReference type="SUPFAM" id="SSF161098">
    <property type="entry name" value="MetI-like"/>
    <property type="match status" value="1"/>
</dbReference>
<feature type="transmembrane region" description="Helical" evidence="7">
    <location>
        <begin position="236"/>
        <end position="256"/>
    </location>
</feature>
<evidence type="ECO:0000256" key="3">
    <source>
        <dbReference type="ARBA" id="ARBA00022475"/>
    </source>
</evidence>
<feature type="transmembrane region" description="Helical" evidence="7">
    <location>
        <begin position="181"/>
        <end position="205"/>
    </location>
</feature>
<name>A0A840P1C5_9ACTN</name>
<evidence type="ECO:0000256" key="1">
    <source>
        <dbReference type="ARBA" id="ARBA00004651"/>
    </source>
</evidence>
<evidence type="ECO:0000259" key="8">
    <source>
        <dbReference type="PROSITE" id="PS50928"/>
    </source>
</evidence>